<dbReference type="HOGENOM" id="CLU_143433_5_2_11"/>
<name>H6RMG7_BLASD</name>
<keyword evidence="1" id="KW-1133">Transmembrane helix</keyword>
<dbReference type="EMBL" id="FO117623">
    <property type="protein sequence ID" value="CCG03802.1"/>
    <property type="molecule type" value="Genomic_DNA"/>
</dbReference>
<dbReference type="STRING" id="1146883.BLASA_2931"/>
<keyword evidence="1" id="KW-0472">Membrane</keyword>
<dbReference type="Pfam" id="PF04024">
    <property type="entry name" value="PspC"/>
    <property type="match status" value="1"/>
</dbReference>
<sequence length="48" mass="5188">MIAGVCAALANRFGLSKGLVRFGFVLFGLFGVGELVYIILWIMIPKEG</sequence>
<proteinExistence type="predicted"/>
<dbReference type="AlphaFoldDB" id="H6RMG7"/>
<evidence type="ECO:0000313" key="4">
    <source>
        <dbReference type="Proteomes" id="UP000007517"/>
    </source>
</evidence>
<dbReference type="InterPro" id="IPR007168">
    <property type="entry name" value="Phageshock_PspC_N"/>
</dbReference>
<evidence type="ECO:0000313" key="3">
    <source>
        <dbReference type="EMBL" id="CCG03802.1"/>
    </source>
</evidence>
<accession>H6RMG7</accession>
<feature type="domain" description="Phage shock protein PspC N-terminal" evidence="2">
    <location>
        <begin position="1"/>
        <end position="47"/>
    </location>
</feature>
<feature type="transmembrane region" description="Helical" evidence="1">
    <location>
        <begin position="22"/>
        <end position="44"/>
    </location>
</feature>
<dbReference type="eggNOG" id="COG1983">
    <property type="taxonomic scope" value="Bacteria"/>
</dbReference>
<evidence type="ECO:0000256" key="1">
    <source>
        <dbReference type="SAM" id="Phobius"/>
    </source>
</evidence>
<keyword evidence="4" id="KW-1185">Reference proteome</keyword>
<reference evidence="3 4" key="1">
    <citation type="journal article" date="2012" name="J. Bacteriol.">
        <title>Genome Sequence of Blastococcus saxobsidens DD2, a Stone-Inhabiting Bacterium.</title>
        <authorList>
            <person name="Chouaia B."/>
            <person name="Crotti E."/>
            <person name="Brusetti L."/>
            <person name="Daffonchio D."/>
            <person name="Essoussi I."/>
            <person name="Nouioui I."/>
            <person name="Sbissi I."/>
            <person name="Ghodhbane-Gtari F."/>
            <person name="Gtari M."/>
            <person name="Vacherie B."/>
            <person name="Barbe V."/>
            <person name="Medigue C."/>
            <person name="Gury J."/>
            <person name="Pujic P."/>
            <person name="Normand P."/>
        </authorList>
    </citation>
    <scope>NUCLEOTIDE SEQUENCE [LARGE SCALE GENOMIC DNA]</scope>
    <source>
        <strain evidence="3 4">DD2</strain>
    </source>
</reference>
<organism evidence="3 4">
    <name type="scientific">Blastococcus saxobsidens (strain DD2)</name>
    <dbReference type="NCBI Taxonomy" id="1146883"/>
    <lineage>
        <taxon>Bacteria</taxon>
        <taxon>Bacillati</taxon>
        <taxon>Actinomycetota</taxon>
        <taxon>Actinomycetes</taxon>
        <taxon>Geodermatophilales</taxon>
        <taxon>Geodermatophilaceae</taxon>
        <taxon>Blastococcus</taxon>
    </lineage>
</organism>
<keyword evidence="1" id="KW-0812">Transmembrane</keyword>
<dbReference type="Proteomes" id="UP000007517">
    <property type="component" value="Chromosome"/>
</dbReference>
<dbReference type="KEGG" id="bsd:BLASA_2931"/>
<reference evidence="4" key="2">
    <citation type="submission" date="2012-02" db="EMBL/GenBank/DDBJ databases">
        <title>Complete genome sequence of Blastococcus saxobsidens strain DD2.</title>
        <authorList>
            <person name="Genoscope."/>
        </authorList>
    </citation>
    <scope>NUCLEOTIDE SEQUENCE [LARGE SCALE GENOMIC DNA]</scope>
    <source>
        <strain evidence="4">DD2</strain>
    </source>
</reference>
<evidence type="ECO:0000259" key="2">
    <source>
        <dbReference type="Pfam" id="PF04024"/>
    </source>
</evidence>
<protein>
    <submittedName>
        <fullName evidence="3">Phage shock protein, Putative transcriptional regulator</fullName>
    </submittedName>
</protein>
<gene>
    <name evidence="3" type="ordered locus">BLASA_2931</name>
</gene>